<gene>
    <name evidence="8" type="ORF">GWI33_004691</name>
</gene>
<evidence type="ECO:0000313" key="8">
    <source>
        <dbReference type="EMBL" id="KAF7286662.1"/>
    </source>
</evidence>
<sequence length="244" mass="26571">MAIILILLICGTVNLVTAQVADFLYPFNHLSSQLRIVGGQDASAKQFPFQTGLYISYQLKSAFCGGSLISENYVLTAAHCLEGALSINVVLGALNISDESEPGRQSQTTTSYTIHPQWDSSYYKNDVGVVRLSSPAILNEYVQKITVASGVDTYANQQGTVIGWGKTYDDQQTLTDILQYVSNKIYREGNKGFCQGDSGGPLISNGVQVGIVSFSYKSCQVSMPSVFARVSEFSEWIKDNTDIV</sequence>
<dbReference type="GO" id="GO:0004252">
    <property type="term" value="F:serine-type endopeptidase activity"/>
    <property type="evidence" value="ECO:0007669"/>
    <property type="project" value="InterPro"/>
</dbReference>
<dbReference type="GO" id="GO:0006508">
    <property type="term" value="P:proteolysis"/>
    <property type="evidence" value="ECO:0007669"/>
    <property type="project" value="UniProtKB-KW"/>
</dbReference>
<dbReference type="InterPro" id="IPR009003">
    <property type="entry name" value="Peptidase_S1_PA"/>
</dbReference>
<keyword evidence="2" id="KW-0645">Protease</keyword>
<evidence type="ECO:0000256" key="2">
    <source>
        <dbReference type="ARBA" id="ARBA00022670"/>
    </source>
</evidence>
<keyword evidence="5" id="KW-1015">Disulfide bond</keyword>
<evidence type="ECO:0000256" key="6">
    <source>
        <dbReference type="SAM" id="SignalP"/>
    </source>
</evidence>
<proteinExistence type="inferred from homology"/>
<accession>A0A834J2S1</accession>
<dbReference type="InterPro" id="IPR018114">
    <property type="entry name" value="TRYPSIN_HIS"/>
</dbReference>
<dbReference type="PROSITE" id="PS00134">
    <property type="entry name" value="TRYPSIN_HIS"/>
    <property type="match status" value="1"/>
</dbReference>
<dbReference type="SUPFAM" id="SSF50494">
    <property type="entry name" value="Trypsin-like serine proteases"/>
    <property type="match status" value="1"/>
</dbReference>
<comment type="similarity">
    <text evidence="1">Belongs to the peptidase S1 family.</text>
</comment>
<keyword evidence="3" id="KW-0378">Hydrolase</keyword>
<feature type="chain" id="PRO_5032527847" description="Peptidase S1 domain-containing protein" evidence="6">
    <location>
        <begin position="19"/>
        <end position="244"/>
    </location>
</feature>
<name>A0A834J2S1_RHYFE</name>
<dbReference type="AlphaFoldDB" id="A0A834J2S1"/>
<dbReference type="EMBL" id="JAACXV010000023">
    <property type="protein sequence ID" value="KAF7286662.1"/>
    <property type="molecule type" value="Genomic_DNA"/>
</dbReference>
<evidence type="ECO:0000256" key="3">
    <source>
        <dbReference type="ARBA" id="ARBA00022801"/>
    </source>
</evidence>
<feature type="domain" description="Peptidase S1" evidence="7">
    <location>
        <begin position="36"/>
        <end position="242"/>
    </location>
</feature>
<evidence type="ECO:0000256" key="4">
    <source>
        <dbReference type="ARBA" id="ARBA00022825"/>
    </source>
</evidence>
<keyword evidence="6" id="KW-0732">Signal</keyword>
<organism evidence="8 9">
    <name type="scientific">Rhynchophorus ferrugineus</name>
    <name type="common">Red palm weevil</name>
    <name type="synonym">Curculio ferrugineus</name>
    <dbReference type="NCBI Taxonomy" id="354439"/>
    <lineage>
        <taxon>Eukaryota</taxon>
        <taxon>Metazoa</taxon>
        <taxon>Ecdysozoa</taxon>
        <taxon>Arthropoda</taxon>
        <taxon>Hexapoda</taxon>
        <taxon>Insecta</taxon>
        <taxon>Pterygota</taxon>
        <taxon>Neoptera</taxon>
        <taxon>Endopterygota</taxon>
        <taxon>Coleoptera</taxon>
        <taxon>Polyphaga</taxon>
        <taxon>Cucujiformia</taxon>
        <taxon>Curculionidae</taxon>
        <taxon>Dryophthorinae</taxon>
        <taxon>Rhynchophorus</taxon>
    </lineage>
</organism>
<dbReference type="CDD" id="cd00190">
    <property type="entry name" value="Tryp_SPc"/>
    <property type="match status" value="1"/>
</dbReference>
<dbReference type="PROSITE" id="PS50240">
    <property type="entry name" value="TRYPSIN_DOM"/>
    <property type="match status" value="1"/>
</dbReference>
<dbReference type="InterPro" id="IPR043504">
    <property type="entry name" value="Peptidase_S1_PA_chymotrypsin"/>
</dbReference>
<dbReference type="InterPro" id="IPR050430">
    <property type="entry name" value="Peptidase_S1"/>
</dbReference>
<reference evidence="8" key="1">
    <citation type="submission" date="2020-08" db="EMBL/GenBank/DDBJ databases">
        <title>Genome sequencing and assembly of the red palm weevil Rhynchophorus ferrugineus.</title>
        <authorList>
            <person name="Dias G.B."/>
            <person name="Bergman C.M."/>
            <person name="Manee M."/>
        </authorList>
    </citation>
    <scope>NUCLEOTIDE SEQUENCE</scope>
    <source>
        <strain evidence="8">AA-2017</strain>
        <tissue evidence="8">Whole larva</tissue>
    </source>
</reference>
<dbReference type="Pfam" id="PF00089">
    <property type="entry name" value="Trypsin"/>
    <property type="match status" value="1"/>
</dbReference>
<dbReference type="PANTHER" id="PTHR24276">
    <property type="entry name" value="POLYSERASE-RELATED"/>
    <property type="match status" value="1"/>
</dbReference>
<keyword evidence="4" id="KW-0720">Serine protease</keyword>
<evidence type="ECO:0000256" key="1">
    <source>
        <dbReference type="ARBA" id="ARBA00007664"/>
    </source>
</evidence>
<dbReference type="SMART" id="SM00020">
    <property type="entry name" value="Tryp_SPc"/>
    <property type="match status" value="1"/>
</dbReference>
<comment type="caution">
    <text evidence="8">The sequence shown here is derived from an EMBL/GenBank/DDBJ whole genome shotgun (WGS) entry which is preliminary data.</text>
</comment>
<dbReference type="FunFam" id="2.40.10.10:FF:000166">
    <property type="entry name" value="Trypsin"/>
    <property type="match status" value="1"/>
</dbReference>
<evidence type="ECO:0000256" key="5">
    <source>
        <dbReference type="ARBA" id="ARBA00023157"/>
    </source>
</evidence>
<dbReference type="Proteomes" id="UP000625711">
    <property type="component" value="Unassembled WGS sequence"/>
</dbReference>
<dbReference type="InterPro" id="IPR001314">
    <property type="entry name" value="Peptidase_S1A"/>
</dbReference>
<feature type="signal peptide" evidence="6">
    <location>
        <begin position="1"/>
        <end position="18"/>
    </location>
</feature>
<dbReference type="PANTHER" id="PTHR24276:SF98">
    <property type="entry name" value="FI18310P1-RELATED"/>
    <property type="match status" value="1"/>
</dbReference>
<dbReference type="OrthoDB" id="5565075at2759"/>
<dbReference type="Gene3D" id="2.40.10.10">
    <property type="entry name" value="Trypsin-like serine proteases"/>
    <property type="match status" value="1"/>
</dbReference>
<keyword evidence="9" id="KW-1185">Reference proteome</keyword>
<dbReference type="PRINTS" id="PR00722">
    <property type="entry name" value="CHYMOTRYPSIN"/>
</dbReference>
<evidence type="ECO:0000313" key="9">
    <source>
        <dbReference type="Proteomes" id="UP000625711"/>
    </source>
</evidence>
<dbReference type="InterPro" id="IPR001254">
    <property type="entry name" value="Trypsin_dom"/>
</dbReference>
<evidence type="ECO:0000259" key="7">
    <source>
        <dbReference type="PROSITE" id="PS50240"/>
    </source>
</evidence>
<protein>
    <recommendedName>
        <fullName evidence="7">Peptidase S1 domain-containing protein</fullName>
    </recommendedName>
</protein>